<comment type="caution">
    <text evidence="2">The sequence shown here is derived from an EMBL/GenBank/DDBJ whole genome shotgun (WGS) entry which is preliminary data.</text>
</comment>
<evidence type="ECO:0000313" key="3">
    <source>
        <dbReference type="Proteomes" id="UP001465976"/>
    </source>
</evidence>
<proteinExistence type="predicted"/>
<evidence type="ECO:0000313" key="2">
    <source>
        <dbReference type="EMBL" id="KAL0564508.1"/>
    </source>
</evidence>
<protein>
    <recommendedName>
        <fullName evidence="1">Bacteriophage T5 Orf172 DNA-binding domain-containing protein</fullName>
    </recommendedName>
</protein>
<name>A0ABR3ENP7_9AGAR</name>
<keyword evidence="3" id="KW-1185">Reference proteome</keyword>
<gene>
    <name evidence="2" type="ORF">V5O48_017537</name>
</gene>
<feature type="domain" description="Bacteriophage T5 Orf172 DNA-binding" evidence="1">
    <location>
        <begin position="86"/>
        <end position="141"/>
    </location>
</feature>
<dbReference type="InterPro" id="IPR018306">
    <property type="entry name" value="Phage_T5_Orf172_DNA-bd"/>
</dbReference>
<dbReference type="EMBL" id="JBAHYK010002739">
    <property type="protein sequence ID" value="KAL0564508.1"/>
    <property type="molecule type" value="Genomic_DNA"/>
</dbReference>
<dbReference type="Proteomes" id="UP001465976">
    <property type="component" value="Unassembled WGS sequence"/>
</dbReference>
<organism evidence="2 3">
    <name type="scientific">Marasmius crinis-equi</name>
    <dbReference type="NCBI Taxonomy" id="585013"/>
    <lineage>
        <taxon>Eukaryota</taxon>
        <taxon>Fungi</taxon>
        <taxon>Dikarya</taxon>
        <taxon>Basidiomycota</taxon>
        <taxon>Agaricomycotina</taxon>
        <taxon>Agaricomycetes</taxon>
        <taxon>Agaricomycetidae</taxon>
        <taxon>Agaricales</taxon>
        <taxon>Marasmiineae</taxon>
        <taxon>Marasmiaceae</taxon>
        <taxon>Marasmius</taxon>
    </lineage>
</organism>
<sequence>MSTLPAFALGCFALPNRTPHQSLCAASSFDDKHLQRWIKHHELLERTFLNQHKQEFVYVFKIDGVSFDSIVDFDLTGTSAYKLHTWFDPIPVRNYVEVERLVHAELERTCVARPRKACGNFGKVHQEIFIVIEEPDVVEKLKDMIETQNVKAS</sequence>
<dbReference type="Pfam" id="PF10544">
    <property type="entry name" value="T5orf172"/>
    <property type="match status" value="1"/>
</dbReference>
<reference evidence="2 3" key="1">
    <citation type="submission" date="2024-02" db="EMBL/GenBank/DDBJ databases">
        <title>A draft genome for the cacao thread blight pathogen Marasmius crinis-equi.</title>
        <authorList>
            <person name="Cohen S.P."/>
            <person name="Baruah I.K."/>
            <person name="Amoako-Attah I."/>
            <person name="Bukari Y."/>
            <person name="Meinhardt L.W."/>
            <person name="Bailey B.A."/>
        </authorList>
    </citation>
    <scope>NUCLEOTIDE SEQUENCE [LARGE SCALE GENOMIC DNA]</scope>
    <source>
        <strain evidence="2 3">GH-76</strain>
    </source>
</reference>
<accession>A0ABR3ENP7</accession>
<evidence type="ECO:0000259" key="1">
    <source>
        <dbReference type="Pfam" id="PF10544"/>
    </source>
</evidence>